<dbReference type="NCBIfam" id="TIGR00350">
    <property type="entry name" value="lytR_cpsA_psr"/>
    <property type="match status" value="1"/>
</dbReference>
<comment type="similarity">
    <text evidence="1">Belongs to the LytR/CpsA/Psr (LCP) family.</text>
</comment>
<keyword evidence="6" id="KW-1185">Reference proteome</keyword>
<feature type="region of interest" description="Disordered" evidence="2">
    <location>
        <begin position="367"/>
        <end position="407"/>
    </location>
</feature>
<keyword evidence="3" id="KW-0812">Transmembrane</keyword>
<name>A0A9W6HM16_9MICO</name>
<dbReference type="EMBL" id="BSER01000009">
    <property type="protein sequence ID" value="GLJ95528.1"/>
    <property type="molecule type" value="Genomic_DNA"/>
</dbReference>
<evidence type="ECO:0000256" key="3">
    <source>
        <dbReference type="SAM" id="Phobius"/>
    </source>
</evidence>
<dbReference type="AlphaFoldDB" id="A0A9W6HM16"/>
<comment type="caution">
    <text evidence="5">The sequence shown here is derived from an EMBL/GenBank/DDBJ whole genome shotgun (WGS) entry which is preliminary data.</text>
</comment>
<proteinExistence type="inferred from homology"/>
<evidence type="ECO:0000256" key="2">
    <source>
        <dbReference type="SAM" id="MobiDB-lite"/>
    </source>
</evidence>
<feature type="transmembrane region" description="Helical" evidence="3">
    <location>
        <begin position="30"/>
        <end position="54"/>
    </location>
</feature>
<accession>A0A9W6HM16</accession>
<dbReference type="InterPro" id="IPR050922">
    <property type="entry name" value="LytR/CpsA/Psr_CW_biosynth"/>
</dbReference>
<feature type="region of interest" description="Disordered" evidence="2">
    <location>
        <begin position="1"/>
        <end position="20"/>
    </location>
</feature>
<evidence type="ECO:0000313" key="6">
    <source>
        <dbReference type="Proteomes" id="UP001142291"/>
    </source>
</evidence>
<keyword evidence="3" id="KW-0472">Membrane</keyword>
<feature type="compositionally biased region" description="Low complexity" evidence="2">
    <location>
        <begin position="379"/>
        <end position="407"/>
    </location>
</feature>
<evidence type="ECO:0000256" key="1">
    <source>
        <dbReference type="ARBA" id="ARBA00006068"/>
    </source>
</evidence>
<protein>
    <submittedName>
        <fullName evidence="5">Transcriptional regulator</fullName>
    </submittedName>
</protein>
<reference evidence="5" key="2">
    <citation type="submission" date="2023-01" db="EMBL/GenBank/DDBJ databases">
        <authorList>
            <person name="Sun Q."/>
            <person name="Evtushenko L."/>
        </authorList>
    </citation>
    <scope>NUCLEOTIDE SEQUENCE</scope>
    <source>
        <strain evidence="5">VKM Ac-1940</strain>
    </source>
</reference>
<feature type="domain" description="Cell envelope-related transcriptional attenuator" evidence="4">
    <location>
        <begin position="115"/>
        <end position="271"/>
    </location>
</feature>
<gene>
    <name evidence="5" type="ORF">GCM10017591_15910</name>
</gene>
<reference evidence="5" key="1">
    <citation type="journal article" date="2014" name="Int. J. Syst. Evol. Microbiol.">
        <title>Complete genome sequence of Corynebacterium casei LMG S-19264T (=DSM 44701T), isolated from a smear-ripened cheese.</title>
        <authorList>
            <consortium name="US DOE Joint Genome Institute (JGI-PGF)"/>
            <person name="Walter F."/>
            <person name="Albersmeier A."/>
            <person name="Kalinowski J."/>
            <person name="Ruckert C."/>
        </authorList>
    </citation>
    <scope>NUCLEOTIDE SEQUENCE</scope>
    <source>
        <strain evidence="5">VKM Ac-1940</strain>
    </source>
</reference>
<dbReference type="Pfam" id="PF03816">
    <property type="entry name" value="LytR_cpsA_psr"/>
    <property type="match status" value="1"/>
</dbReference>
<dbReference type="InterPro" id="IPR004474">
    <property type="entry name" value="LytR_CpsA_psr"/>
</dbReference>
<dbReference type="Gene3D" id="3.40.630.190">
    <property type="entry name" value="LCP protein"/>
    <property type="match status" value="1"/>
</dbReference>
<dbReference type="RefSeq" id="WP_271202522.1">
    <property type="nucleotide sequence ID" value="NZ_BAAAUR010000001.1"/>
</dbReference>
<dbReference type="PANTHER" id="PTHR33392:SF6">
    <property type="entry name" value="POLYISOPRENYL-TEICHOIC ACID--PEPTIDOGLYCAN TEICHOIC ACID TRANSFERASE TAGU"/>
    <property type="match status" value="1"/>
</dbReference>
<organism evidence="5 6">
    <name type="scientific">Microbacterium dextranolyticum</name>
    <dbReference type="NCBI Taxonomy" id="36806"/>
    <lineage>
        <taxon>Bacteria</taxon>
        <taxon>Bacillati</taxon>
        <taxon>Actinomycetota</taxon>
        <taxon>Actinomycetes</taxon>
        <taxon>Micrococcales</taxon>
        <taxon>Microbacteriaceae</taxon>
        <taxon>Microbacterium</taxon>
    </lineage>
</organism>
<sequence>MSPRTDRPAPARRPVARHGVLSSPRPVGQVLTFLGALLAVIVVSAGAVGGFYVWNGVQAIEDAGVAIGEDDAPLPPSIGEIEGGVNLLVVGTDSCEGPNAALSGACQEHDTDGERNDVTMLVHISDEPRRVTVVSFPRDMLVPIPSCTGEDGTQHPAMSEQMLNVSYMYGGLKCTALTISELTGVDIRFAAATRWTGVINMSDAIGGVDVCVQNDVHDAYTGLDLMAGTHTLEGAAALQFLRTRYGIGDGSDLGRISNQQQFMSSMVRKLQSGGVLGDPAALLNLATTAVRQVTSGEITLSRSLSNPQSMVQIAMAMRSVPYKDILFVQYPTAYGAADPNRVEPVTSAADVLFQALAANQPLQLTGAASGGSSTEVVGEASAPAPTEAASPEPIATDAAPSAAAPVALPASIPGQTSAEVTCTVGRR</sequence>
<dbReference type="Proteomes" id="UP001142291">
    <property type="component" value="Unassembled WGS sequence"/>
</dbReference>
<evidence type="ECO:0000259" key="4">
    <source>
        <dbReference type="Pfam" id="PF03816"/>
    </source>
</evidence>
<evidence type="ECO:0000313" key="5">
    <source>
        <dbReference type="EMBL" id="GLJ95528.1"/>
    </source>
</evidence>
<keyword evidence="3" id="KW-1133">Transmembrane helix</keyword>
<dbReference type="PANTHER" id="PTHR33392">
    <property type="entry name" value="POLYISOPRENYL-TEICHOIC ACID--PEPTIDOGLYCAN TEICHOIC ACID TRANSFERASE TAGU"/>
    <property type="match status" value="1"/>
</dbReference>